<proteinExistence type="predicted"/>
<feature type="compositionally biased region" description="Pro residues" evidence="1">
    <location>
        <begin position="27"/>
        <end position="39"/>
    </location>
</feature>
<evidence type="ECO:0000256" key="1">
    <source>
        <dbReference type="SAM" id="MobiDB-lite"/>
    </source>
</evidence>
<protein>
    <submittedName>
        <fullName evidence="3">Uncharacterized protein</fullName>
    </submittedName>
</protein>
<evidence type="ECO:0000256" key="2">
    <source>
        <dbReference type="SAM" id="SignalP"/>
    </source>
</evidence>
<keyword evidence="4" id="KW-1185">Reference proteome</keyword>
<dbReference type="EMBL" id="JACBKZ010000006">
    <property type="protein sequence ID" value="KAF5948723.1"/>
    <property type="molecule type" value="Genomic_DNA"/>
</dbReference>
<evidence type="ECO:0000313" key="3">
    <source>
        <dbReference type="EMBL" id="KAF5948723.1"/>
    </source>
</evidence>
<evidence type="ECO:0000313" key="4">
    <source>
        <dbReference type="Proteomes" id="UP000593564"/>
    </source>
</evidence>
<feature type="region of interest" description="Disordered" evidence="1">
    <location>
        <begin position="15"/>
        <end position="61"/>
    </location>
</feature>
<dbReference type="AlphaFoldDB" id="A0A7J7H6X3"/>
<comment type="caution">
    <text evidence="3">The sequence shown here is derived from an EMBL/GenBank/DDBJ whole genome shotgun (WGS) entry which is preliminary data.</text>
</comment>
<reference evidence="4" key="1">
    <citation type="journal article" date="2020" name="Nat. Commun.">
        <title>Genome assembly of wild tea tree DASZ reveals pedigree and selection history of tea varieties.</title>
        <authorList>
            <person name="Zhang W."/>
            <person name="Zhang Y."/>
            <person name="Qiu H."/>
            <person name="Guo Y."/>
            <person name="Wan H."/>
            <person name="Zhang X."/>
            <person name="Scossa F."/>
            <person name="Alseekh S."/>
            <person name="Zhang Q."/>
            <person name="Wang P."/>
            <person name="Xu L."/>
            <person name="Schmidt M.H."/>
            <person name="Jia X."/>
            <person name="Li D."/>
            <person name="Zhu A."/>
            <person name="Guo F."/>
            <person name="Chen W."/>
            <person name="Ni D."/>
            <person name="Usadel B."/>
            <person name="Fernie A.R."/>
            <person name="Wen W."/>
        </authorList>
    </citation>
    <scope>NUCLEOTIDE SEQUENCE [LARGE SCALE GENOMIC DNA]</scope>
    <source>
        <strain evidence="4">cv. G240</strain>
    </source>
</reference>
<name>A0A7J7H6X3_CAMSI</name>
<sequence length="61" mass="6661">MFFVIHLTLSFTQLSKARKPKEKNPPHQFPPPSPSPSPPSSRGGNPAPPLSRWGVLIPSAF</sequence>
<feature type="chain" id="PRO_5029459924" evidence="2">
    <location>
        <begin position="18"/>
        <end position="61"/>
    </location>
</feature>
<accession>A0A7J7H6X3</accession>
<feature type="signal peptide" evidence="2">
    <location>
        <begin position="1"/>
        <end position="17"/>
    </location>
</feature>
<organism evidence="3 4">
    <name type="scientific">Camellia sinensis</name>
    <name type="common">Tea plant</name>
    <name type="synonym">Thea sinensis</name>
    <dbReference type="NCBI Taxonomy" id="4442"/>
    <lineage>
        <taxon>Eukaryota</taxon>
        <taxon>Viridiplantae</taxon>
        <taxon>Streptophyta</taxon>
        <taxon>Embryophyta</taxon>
        <taxon>Tracheophyta</taxon>
        <taxon>Spermatophyta</taxon>
        <taxon>Magnoliopsida</taxon>
        <taxon>eudicotyledons</taxon>
        <taxon>Gunneridae</taxon>
        <taxon>Pentapetalae</taxon>
        <taxon>asterids</taxon>
        <taxon>Ericales</taxon>
        <taxon>Theaceae</taxon>
        <taxon>Camellia</taxon>
    </lineage>
</organism>
<gene>
    <name evidence="3" type="ORF">HYC85_014680</name>
</gene>
<dbReference type="Proteomes" id="UP000593564">
    <property type="component" value="Unassembled WGS sequence"/>
</dbReference>
<reference evidence="3 4" key="2">
    <citation type="submission" date="2020-07" db="EMBL/GenBank/DDBJ databases">
        <title>Genome assembly of wild tea tree DASZ reveals pedigree and selection history of tea varieties.</title>
        <authorList>
            <person name="Zhang W."/>
        </authorList>
    </citation>
    <scope>NUCLEOTIDE SEQUENCE [LARGE SCALE GENOMIC DNA]</scope>
    <source>
        <strain evidence="4">cv. G240</strain>
        <tissue evidence="3">Leaf</tissue>
    </source>
</reference>
<keyword evidence="2" id="KW-0732">Signal</keyword>